<accession>A0ABT7DNC6</accession>
<evidence type="ECO:0000256" key="14">
    <source>
        <dbReference type="PROSITE-ProRule" id="PRU00560"/>
    </source>
</evidence>
<evidence type="ECO:0000259" key="16">
    <source>
        <dbReference type="PROSITE" id="PS51217"/>
    </source>
</evidence>
<dbReference type="InterPro" id="IPR027417">
    <property type="entry name" value="P-loop_NTPase"/>
</dbReference>
<keyword evidence="5 14" id="KW-0347">Helicase</keyword>
<dbReference type="Pfam" id="PF12705">
    <property type="entry name" value="PDDEXK_1"/>
    <property type="match status" value="1"/>
</dbReference>
<dbReference type="Pfam" id="PF00580">
    <property type="entry name" value="UvrD-helicase"/>
    <property type="match status" value="1"/>
</dbReference>
<comment type="caution">
    <text evidence="17">The sequence shown here is derived from an EMBL/GenBank/DDBJ whole genome shotgun (WGS) entry which is preliminary data.</text>
</comment>
<dbReference type="Gene3D" id="3.40.50.300">
    <property type="entry name" value="P-loop containing nucleotide triphosphate hydrolases"/>
    <property type="match status" value="4"/>
</dbReference>
<dbReference type="Proteomes" id="UP001232750">
    <property type="component" value="Unassembled WGS sequence"/>
</dbReference>
<dbReference type="RefSeq" id="WP_283832246.1">
    <property type="nucleotide sequence ID" value="NZ_JASJEU010000016.1"/>
</dbReference>
<evidence type="ECO:0000256" key="11">
    <source>
        <dbReference type="ARBA" id="ARBA00034617"/>
    </source>
</evidence>
<keyword evidence="4 14" id="KW-0378">Hydrolase</keyword>
<dbReference type="SUPFAM" id="SSF52980">
    <property type="entry name" value="Restriction endonuclease-like"/>
    <property type="match status" value="1"/>
</dbReference>
<evidence type="ECO:0000313" key="17">
    <source>
        <dbReference type="EMBL" id="MDJ1650902.1"/>
    </source>
</evidence>
<comment type="catalytic activity">
    <reaction evidence="13">
        <text>ATP + H2O = ADP + phosphate + H(+)</text>
        <dbReference type="Rhea" id="RHEA:13065"/>
        <dbReference type="ChEBI" id="CHEBI:15377"/>
        <dbReference type="ChEBI" id="CHEBI:15378"/>
        <dbReference type="ChEBI" id="CHEBI:30616"/>
        <dbReference type="ChEBI" id="CHEBI:43474"/>
        <dbReference type="ChEBI" id="CHEBI:456216"/>
        <dbReference type="EC" id="5.6.2.4"/>
    </reaction>
</comment>
<feature type="domain" description="UvrD-like helicase ATP-binding" evidence="15">
    <location>
        <begin position="4"/>
        <end position="434"/>
    </location>
</feature>
<evidence type="ECO:0000256" key="5">
    <source>
        <dbReference type="ARBA" id="ARBA00022806"/>
    </source>
</evidence>
<evidence type="ECO:0000256" key="13">
    <source>
        <dbReference type="ARBA" id="ARBA00048988"/>
    </source>
</evidence>
<dbReference type="SUPFAM" id="SSF52540">
    <property type="entry name" value="P-loop containing nucleoside triphosphate hydrolases"/>
    <property type="match status" value="1"/>
</dbReference>
<keyword evidence="10" id="KW-0413">Isomerase</keyword>
<dbReference type="InterPro" id="IPR014016">
    <property type="entry name" value="UvrD-like_ATP-bd"/>
</dbReference>
<dbReference type="InterPro" id="IPR011604">
    <property type="entry name" value="PDDEXK-like_dom_sf"/>
</dbReference>
<keyword evidence="6" id="KW-0269">Exonuclease</keyword>
<evidence type="ECO:0000256" key="6">
    <source>
        <dbReference type="ARBA" id="ARBA00022839"/>
    </source>
</evidence>
<feature type="domain" description="UvrD-like helicase C-terminal" evidence="16">
    <location>
        <begin position="435"/>
        <end position="771"/>
    </location>
</feature>
<proteinExistence type="predicted"/>
<dbReference type="InterPro" id="IPR011335">
    <property type="entry name" value="Restrct_endonuc-II-like"/>
</dbReference>
<organism evidence="17 18">
    <name type="scientific">Gordonibacter faecis</name>
    <dbReference type="NCBI Taxonomy" id="3047475"/>
    <lineage>
        <taxon>Bacteria</taxon>
        <taxon>Bacillati</taxon>
        <taxon>Actinomycetota</taxon>
        <taxon>Coriobacteriia</taxon>
        <taxon>Eggerthellales</taxon>
        <taxon>Eggerthellaceae</taxon>
        <taxon>Gordonibacter</taxon>
    </lineage>
</organism>
<keyword evidence="8" id="KW-0238">DNA-binding</keyword>
<sequence>MNFDTFTPAQRACVGHLDRPLFVAAGAGSGKTFTLQQRIAYALLPDSGPALASIDEVLAITFMEKAAAEIKARVRSALRAEGMFEEALKVDGAWISTIHGMCARILRENALEVGVDPAFSVVMEFEAGRLRDQAIEEVLRAEADGRRFAALFAEYGATPSGGPGVDTSVQGMLKELLAKASSYREGLAAIDLGGEPPAPSSCVREVLAAYEEACALAAVACGGKKPTARQLETQAAAEAAREALNAFVESGSQDAAELGRVFASCGLLRKDGFGKAAGEAGQEAALAVQAALDKVLRTLNLARGRAYADVLMALAREVEAAYQRKLDARAALDNDGLLRRTLHALSAQPALAQRYRDRFKLVMVDEFQDTNQLQVDLIELVAGTDKLCTVGDAQQSIYRFNGADVSVFERQRARVAALGDEACLRQLDDNFRSHGDVLAFVRRVCGQDQVFGERFLDLRASRGGASSFKGTGARIEVQLVSYEGSKEACGAVAAEAAGIARRFAELRDAGHEASEMVVLLGKMSAADTYADALRTEGFAVVLGGGRSFFALPEVCAVENLLSALADPADTRALYATLTSPLLRLTPDDFVRLSTVIDQVTGEVRRQGIDRGLMALVDAEAQEACVAALEGKSLSEDAGRAAEDAPVSARPPFVAPLPGEPSERLRFAARLFARARARIACERPSQVLMSVIADSGWLGRLERAGVEGAAAAANVLKAVRMVEEIERTPGYGLARTARDFREQAASTACGPGSLSVSGQNAVRIMTIHKSKGLEFPIVAAASFEPTKRSCSTFAATSADGRVHAALSAKRTAVCHPKKIANGFTFEGTDPAAAADLAERACAIANREWHEEVAEAQRKFYVACTRASEYLLVCGLVKVGKDPLAGYANTPVFDDVRHALVGEEDFPEGEADLDFGGSAPLHFERVTVCADDAAEVAETEAEAPDTYTLPSLAPCAPLPVEPVRLRDDVFSYSSIAPHEDHLPLAERDDLSGAAAPSRAAQPDADADLVDAIPVSDTTEAPAPPSATDLGTAFHRLAQLAILQAPAHEGRLVAPPRKRIEALACSMKLGDAERARLDAALERWFTSSIARRAEQASTLRAEVPFLVEVPPAQPSEALAYLEGEIDLLALNSDGTRAFVVDYKTGGSPDETPERLHEKHLLQATCYAYALLTQGIHQVEFAFVRVERPSPSNPAEPQTVPYTFEVADLPALQRTIQQARARAARS</sequence>
<dbReference type="Gene3D" id="3.90.320.10">
    <property type="match status" value="1"/>
</dbReference>
<evidence type="ECO:0000256" key="2">
    <source>
        <dbReference type="ARBA" id="ARBA00022741"/>
    </source>
</evidence>
<evidence type="ECO:0000256" key="9">
    <source>
        <dbReference type="ARBA" id="ARBA00023204"/>
    </source>
</evidence>
<keyword evidence="18" id="KW-1185">Reference proteome</keyword>
<evidence type="ECO:0000256" key="8">
    <source>
        <dbReference type="ARBA" id="ARBA00023125"/>
    </source>
</evidence>
<dbReference type="EC" id="5.6.2.4" evidence="12"/>
<gene>
    <name evidence="17" type="ORF">QNJ86_08840</name>
</gene>
<keyword evidence="2 14" id="KW-0547">Nucleotide-binding</keyword>
<evidence type="ECO:0000256" key="12">
    <source>
        <dbReference type="ARBA" id="ARBA00034808"/>
    </source>
</evidence>
<keyword evidence="3" id="KW-0227">DNA damage</keyword>
<protein>
    <recommendedName>
        <fullName evidence="12">DNA 3'-5' helicase</fullName>
        <ecNumber evidence="12">5.6.2.4</ecNumber>
    </recommendedName>
</protein>
<dbReference type="PANTHER" id="PTHR11070">
    <property type="entry name" value="UVRD / RECB / PCRA DNA HELICASE FAMILY MEMBER"/>
    <property type="match status" value="1"/>
</dbReference>
<dbReference type="InterPro" id="IPR000212">
    <property type="entry name" value="DNA_helicase_UvrD/REP"/>
</dbReference>
<keyword evidence="1" id="KW-0540">Nuclease</keyword>
<dbReference type="PROSITE" id="PS51198">
    <property type="entry name" value="UVRD_HELICASE_ATP_BIND"/>
    <property type="match status" value="1"/>
</dbReference>
<evidence type="ECO:0000256" key="10">
    <source>
        <dbReference type="ARBA" id="ARBA00023235"/>
    </source>
</evidence>
<evidence type="ECO:0000259" key="15">
    <source>
        <dbReference type="PROSITE" id="PS51198"/>
    </source>
</evidence>
<evidence type="ECO:0000256" key="1">
    <source>
        <dbReference type="ARBA" id="ARBA00022722"/>
    </source>
</evidence>
<evidence type="ECO:0000256" key="4">
    <source>
        <dbReference type="ARBA" id="ARBA00022801"/>
    </source>
</evidence>
<reference evidence="17 18" key="1">
    <citation type="submission" date="2023-05" db="EMBL/GenBank/DDBJ databases">
        <title>Gordonibacter KGMB12511T sp. nov., isolated from faeces of healthy Korean.</title>
        <authorList>
            <person name="Kim H.S."/>
            <person name="Kim J.-S."/>
            <person name="Suh M.K."/>
            <person name="Eom M.K."/>
            <person name="Do H.E."/>
            <person name="Lee J.-S."/>
        </authorList>
    </citation>
    <scope>NUCLEOTIDE SEQUENCE [LARGE SCALE GENOMIC DNA]</scope>
    <source>
        <strain evidence="17 18">KGMB12511</strain>
    </source>
</reference>
<evidence type="ECO:0000313" key="18">
    <source>
        <dbReference type="Proteomes" id="UP001232750"/>
    </source>
</evidence>
<keyword evidence="7 14" id="KW-0067">ATP-binding</keyword>
<dbReference type="PROSITE" id="PS51217">
    <property type="entry name" value="UVRD_HELICASE_CTER"/>
    <property type="match status" value="1"/>
</dbReference>
<evidence type="ECO:0000256" key="3">
    <source>
        <dbReference type="ARBA" id="ARBA00022763"/>
    </source>
</evidence>
<name>A0ABT7DNC6_9ACTN</name>
<evidence type="ECO:0000256" key="7">
    <source>
        <dbReference type="ARBA" id="ARBA00022840"/>
    </source>
</evidence>
<dbReference type="PANTHER" id="PTHR11070:SF2">
    <property type="entry name" value="ATP-DEPENDENT DNA HELICASE SRS2"/>
    <property type="match status" value="1"/>
</dbReference>
<dbReference type="Pfam" id="PF13361">
    <property type="entry name" value="UvrD_C"/>
    <property type="match status" value="1"/>
</dbReference>
<dbReference type="InterPro" id="IPR014017">
    <property type="entry name" value="DNA_helicase_UvrD-like_C"/>
</dbReference>
<keyword evidence="9" id="KW-0234">DNA repair</keyword>
<comment type="catalytic activity">
    <reaction evidence="11">
        <text>Couples ATP hydrolysis with the unwinding of duplex DNA by translocating in the 3'-5' direction.</text>
        <dbReference type="EC" id="5.6.2.4"/>
    </reaction>
</comment>
<dbReference type="InterPro" id="IPR038726">
    <property type="entry name" value="PDDEXK_AddAB-type"/>
</dbReference>
<feature type="binding site" evidence="14">
    <location>
        <begin position="25"/>
        <end position="32"/>
    </location>
    <ligand>
        <name>ATP</name>
        <dbReference type="ChEBI" id="CHEBI:30616"/>
    </ligand>
</feature>
<dbReference type="EMBL" id="JASJEU010000016">
    <property type="protein sequence ID" value="MDJ1650902.1"/>
    <property type="molecule type" value="Genomic_DNA"/>
</dbReference>